<dbReference type="AlphaFoldDB" id="A0AAV3UHP5"/>
<dbReference type="EMBL" id="BAABKX010000006">
    <property type="protein sequence ID" value="GAA5049522.1"/>
    <property type="molecule type" value="Genomic_DNA"/>
</dbReference>
<gene>
    <name evidence="1" type="ORF">GCM10025751_22400</name>
</gene>
<keyword evidence="2" id="KW-1185">Reference proteome</keyword>
<dbReference type="Proteomes" id="UP001501729">
    <property type="component" value="Unassembled WGS sequence"/>
</dbReference>
<sequence length="71" mass="8681">MVNYEFRDNSEWNRNQHDHSNDVKCEFCISSDQDCKNIFGYTEDDSYDEELEYTLDLTPMHVLWTLYQYII</sequence>
<evidence type="ECO:0000313" key="2">
    <source>
        <dbReference type="Proteomes" id="UP001501729"/>
    </source>
</evidence>
<proteinExistence type="predicted"/>
<evidence type="ECO:0000313" key="1">
    <source>
        <dbReference type="EMBL" id="GAA5049522.1"/>
    </source>
</evidence>
<accession>A0AAV3UHP5</accession>
<organism evidence="1 2">
    <name type="scientific">Haladaptatus pallidirubidus</name>
    <dbReference type="NCBI Taxonomy" id="1008152"/>
    <lineage>
        <taxon>Archaea</taxon>
        <taxon>Methanobacteriati</taxon>
        <taxon>Methanobacteriota</taxon>
        <taxon>Stenosarchaea group</taxon>
        <taxon>Halobacteria</taxon>
        <taxon>Halobacteriales</taxon>
        <taxon>Haladaptataceae</taxon>
        <taxon>Haladaptatus</taxon>
    </lineage>
</organism>
<comment type="caution">
    <text evidence="1">The sequence shown here is derived from an EMBL/GenBank/DDBJ whole genome shotgun (WGS) entry which is preliminary data.</text>
</comment>
<name>A0AAV3UHP5_9EURY</name>
<protein>
    <submittedName>
        <fullName evidence="1">Uncharacterized protein</fullName>
    </submittedName>
</protein>
<reference evidence="1 2" key="1">
    <citation type="journal article" date="2019" name="Int. J. Syst. Evol. Microbiol.">
        <title>The Global Catalogue of Microorganisms (GCM) 10K type strain sequencing project: providing services to taxonomists for standard genome sequencing and annotation.</title>
        <authorList>
            <consortium name="The Broad Institute Genomics Platform"/>
            <consortium name="The Broad Institute Genome Sequencing Center for Infectious Disease"/>
            <person name="Wu L."/>
            <person name="Ma J."/>
        </authorList>
    </citation>
    <scope>NUCLEOTIDE SEQUENCE [LARGE SCALE GENOMIC DNA]</scope>
    <source>
        <strain evidence="1 2">JCM 17504</strain>
    </source>
</reference>